<dbReference type="GO" id="GO:0005829">
    <property type="term" value="C:cytosol"/>
    <property type="evidence" value="ECO:0007669"/>
    <property type="project" value="TreeGrafter"/>
</dbReference>
<evidence type="ECO:0000259" key="5">
    <source>
        <dbReference type="PROSITE" id="PS50931"/>
    </source>
</evidence>
<dbReference type="PANTHER" id="PTHR30419">
    <property type="entry name" value="HTH-TYPE TRANSCRIPTIONAL REGULATOR YBHD"/>
    <property type="match status" value="1"/>
</dbReference>
<dbReference type="InterPro" id="IPR005119">
    <property type="entry name" value="LysR_subst-bd"/>
</dbReference>
<dbReference type="PROSITE" id="PS50931">
    <property type="entry name" value="HTH_LYSR"/>
    <property type="match status" value="1"/>
</dbReference>
<dbReference type="InterPro" id="IPR000847">
    <property type="entry name" value="LysR_HTH_N"/>
</dbReference>
<organism evidence="6">
    <name type="scientific">bioreactor metagenome</name>
    <dbReference type="NCBI Taxonomy" id="1076179"/>
    <lineage>
        <taxon>unclassified sequences</taxon>
        <taxon>metagenomes</taxon>
        <taxon>ecological metagenomes</taxon>
    </lineage>
</organism>
<dbReference type="Pfam" id="PF03466">
    <property type="entry name" value="LysR_substrate"/>
    <property type="match status" value="1"/>
</dbReference>
<evidence type="ECO:0000256" key="2">
    <source>
        <dbReference type="ARBA" id="ARBA00023015"/>
    </source>
</evidence>
<dbReference type="SUPFAM" id="SSF46785">
    <property type="entry name" value="Winged helix' DNA-binding domain"/>
    <property type="match status" value="1"/>
</dbReference>
<dbReference type="PANTHER" id="PTHR30419:SF8">
    <property type="entry name" value="NITROGEN ASSIMILATION TRANSCRIPTIONAL ACTIVATOR-RELATED"/>
    <property type="match status" value="1"/>
</dbReference>
<evidence type="ECO:0000256" key="4">
    <source>
        <dbReference type="ARBA" id="ARBA00023163"/>
    </source>
</evidence>
<dbReference type="FunFam" id="1.10.10.10:FF:000001">
    <property type="entry name" value="LysR family transcriptional regulator"/>
    <property type="match status" value="1"/>
</dbReference>
<accession>A0A644XPX4</accession>
<dbReference type="Gene3D" id="3.40.190.290">
    <property type="match status" value="1"/>
</dbReference>
<dbReference type="GO" id="GO:0003677">
    <property type="term" value="F:DNA binding"/>
    <property type="evidence" value="ECO:0007669"/>
    <property type="project" value="UniProtKB-KW"/>
</dbReference>
<dbReference type="InterPro" id="IPR050950">
    <property type="entry name" value="HTH-type_LysR_regulators"/>
</dbReference>
<dbReference type="AlphaFoldDB" id="A0A644XPX4"/>
<dbReference type="GO" id="GO:0003700">
    <property type="term" value="F:DNA-binding transcription factor activity"/>
    <property type="evidence" value="ECO:0007669"/>
    <property type="project" value="InterPro"/>
</dbReference>
<dbReference type="Gene3D" id="1.10.10.10">
    <property type="entry name" value="Winged helix-like DNA-binding domain superfamily/Winged helix DNA-binding domain"/>
    <property type="match status" value="1"/>
</dbReference>
<keyword evidence="2" id="KW-0805">Transcription regulation</keyword>
<evidence type="ECO:0000256" key="1">
    <source>
        <dbReference type="ARBA" id="ARBA00009437"/>
    </source>
</evidence>
<dbReference type="Pfam" id="PF00126">
    <property type="entry name" value="HTH_1"/>
    <property type="match status" value="1"/>
</dbReference>
<evidence type="ECO:0000313" key="6">
    <source>
        <dbReference type="EMBL" id="MPM16144.1"/>
    </source>
</evidence>
<keyword evidence="3" id="KW-0238">DNA-binding</keyword>
<reference evidence="6" key="1">
    <citation type="submission" date="2019-08" db="EMBL/GenBank/DDBJ databases">
        <authorList>
            <person name="Kucharzyk K."/>
            <person name="Murdoch R.W."/>
            <person name="Higgins S."/>
            <person name="Loffler F."/>
        </authorList>
    </citation>
    <scope>NUCLEOTIDE SEQUENCE</scope>
</reference>
<evidence type="ECO:0000256" key="3">
    <source>
        <dbReference type="ARBA" id="ARBA00023125"/>
    </source>
</evidence>
<proteinExistence type="inferred from homology"/>
<sequence>MEFRNLYSFLRVAELGSFTKAAAEMGYAQSTVTTQIKQLESEMGFALFEHVGRRVTLTAYGRELIPYVNDILKLQEQISLIHQTVPSEVRGTLRIGIVESILNSLLLANIAEYRKRFPNVLIQIYPAVTRPLLEMLRKNEVDMIFAMGEQGIAADFIVAASHDEKAVFVSAPEHPFAKMEQVTLSQALAEPLILTGEITLLRQELVKAAGGIGRELRPVIETQSSTIILSLVRQNLGLSFLPEHLVRSAYLSGKVAVLKVTDYELPFRVHICYHKNKYLTPQMAGLITQIKEYWDKSDRADDSVQR</sequence>
<comment type="similarity">
    <text evidence="1">Belongs to the LysR transcriptional regulatory family.</text>
</comment>
<gene>
    <name evidence="6" type="primary">yofA_2</name>
    <name evidence="6" type="ORF">SDC9_62520</name>
</gene>
<feature type="domain" description="HTH lysR-type" evidence="5">
    <location>
        <begin position="1"/>
        <end position="58"/>
    </location>
</feature>
<keyword evidence="4" id="KW-0804">Transcription</keyword>
<protein>
    <submittedName>
        <fullName evidence="6">HTH-type transcriptional regulator YofA</fullName>
    </submittedName>
</protein>
<dbReference type="CDD" id="cd05466">
    <property type="entry name" value="PBP2_LTTR_substrate"/>
    <property type="match status" value="1"/>
</dbReference>
<dbReference type="PRINTS" id="PR00039">
    <property type="entry name" value="HTHLYSR"/>
</dbReference>
<dbReference type="EMBL" id="VSSQ01002559">
    <property type="protein sequence ID" value="MPM16144.1"/>
    <property type="molecule type" value="Genomic_DNA"/>
</dbReference>
<dbReference type="SUPFAM" id="SSF53850">
    <property type="entry name" value="Periplasmic binding protein-like II"/>
    <property type="match status" value="1"/>
</dbReference>
<dbReference type="InterPro" id="IPR036390">
    <property type="entry name" value="WH_DNA-bd_sf"/>
</dbReference>
<name>A0A644XPX4_9ZZZZ</name>
<comment type="caution">
    <text evidence="6">The sequence shown here is derived from an EMBL/GenBank/DDBJ whole genome shotgun (WGS) entry which is preliminary data.</text>
</comment>
<dbReference type="InterPro" id="IPR036388">
    <property type="entry name" value="WH-like_DNA-bd_sf"/>
</dbReference>